<dbReference type="Pfam" id="PF01895">
    <property type="entry name" value="PhoU"/>
    <property type="match status" value="2"/>
</dbReference>
<dbReference type="PANTHER" id="PTHR42930:SF3">
    <property type="entry name" value="PHOSPHATE-SPECIFIC TRANSPORT SYSTEM ACCESSORY PROTEIN PHOU"/>
    <property type="match status" value="1"/>
</dbReference>
<dbReference type="InterPro" id="IPR028366">
    <property type="entry name" value="PhoU"/>
</dbReference>
<comment type="function">
    <text evidence="2">Plays a role in the regulation of phosphate uptake.</text>
</comment>
<keyword evidence="2" id="KW-0592">Phosphate transport</keyword>
<dbReference type="InterPro" id="IPR026022">
    <property type="entry name" value="PhoU_dom"/>
</dbReference>
<feature type="domain" description="PhoU" evidence="3">
    <location>
        <begin position="17"/>
        <end position="103"/>
    </location>
</feature>
<organism evidence="4 5">
    <name type="scientific">Desulfurobacterium pacificum</name>
    <dbReference type="NCBI Taxonomy" id="240166"/>
    <lineage>
        <taxon>Bacteria</taxon>
        <taxon>Pseudomonadati</taxon>
        <taxon>Aquificota</taxon>
        <taxon>Aquificia</taxon>
        <taxon>Desulfurobacteriales</taxon>
        <taxon>Desulfurobacteriaceae</taxon>
        <taxon>Desulfurobacterium</taxon>
    </lineage>
</organism>
<evidence type="ECO:0000256" key="2">
    <source>
        <dbReference type="PIRNR" id="PIRNR003107"/>
    </source>
</evidence>
<keyword evidence="2" id="KW-0963">Cytoplasm</keyword>
<dbReference type="PIRSF" id="PIRSF003107">
    <property type="entry name" value="PhoU"/>
    <property type="match status" value="1"/>
</dbReference>
<comment type="caution">
    <text evidence="4">The sequence shown here is derived from an EMBL/GenBank/DDBJ whole genome shotgun (WGS) entry which is preliminary data.</text>
</comment>
<gene>
    <name evidence="4" type="ORF">SAMN06265339_0440</name>
</gene>
<dbReference type="EMBL" id="FXUB01000001">
    <property type="protein sequence ID" value="SMP07119.1"/>
    <property type="molecule type" value="Genomic_DNA"/>
</dbReference>
<reference evidence="4 5" key="1">
    <citation type="submission" date="2017-05" db="EMBL/GenBank/DDBJ databases">
        <authorList>
            <person name="Varghese N."/>
            <person name="Submissions S."/>
        </authorList>
    </citation>
    <scope>NUCLEOTIDE SEQUENCE [LARGE SCALE GENOMIC DNA]</scope>
    <source>
        <strain evidence="4 5">DSM 15522</strain>
    </source>
</reference>
<protein>
    <recommendedName>
        <fullName evidence="2">Phosphate-specific transport system accessory protein PhoU</fullName>
    </recommendedName>
</protein>
<comment type="subcellular location">
    <subcellularLocation>
        <location evidence="2">Cytoplasm</location>
    </subcellularLocation>
</comment>
<evidence type="ECO:0000313" key="4">
    <source>
        <dbReference type="EMBL" id="SMP07119.1"/>
    </source>
</evidence>
<feature type="domain" description="PhoU" evidence="3">
    <location>
        <begin position="120"/>
        <end position="203"/>
    </location>
</feature>
<proteinExistence type="inferred from homology"/>
<sequence>MIERYVEDLDELKRSFIEMADMSKKIINEAMESLIERNVEKAELTYQYDRLIDLKELEIEEKCVRILALYSPEATDLRFVVSILKSIVDLERVGDLARDICETAIHLSKYPPLKPYVDLPRMLQIVSEMLKSSVMALLRGDVELAKEVIDKDDIVDSFYERLFEELVEIAEKSPENGAIAVRLILVVKSLERVGDHATNIAEYAIYYKTGDVVKHKKAQEYLKKLKAKESKKEEE</sequence>
<name>A0ABY1NDR9_9BACT</name>
<dbReference type="Proteomes" id="UP001157911">
    <property type="component" value="Unassembled WGS sequence"/>
</dbReference>
<dbReference type="RefSeq" id="WP_283399946.1">
    <property type="nucleotide sequence ID" value="NZ_FXUB01000001.1"/>
</dbReference>
<dbReference type="Gene3D" id="1.20.58.220">
    <property type="entry name" value="Phosphate transport system protein phou homolog 2, domain 2"/>
    <property type="match status" value="2"/>
</dbReference>
<dbReference type="InterPro" id="IPR038078">
    <property type="entry name" value="PhoU-like_sf"/>
</dbReference>
<keyword evidence="2" id="KW-0813">Transport</keyword>
<dbReference type="PANTHER" id="PTHR42930">
    <property type="entry name" value="PHOSPHATE-SPECIFIC TRANSPORT SYSTEM ACCESSORY PROTEIN PHOU"/>
    <property type="match status" value="1"/>
</dbReference>
<keyword evidence="5" id="KW-1185">Reference proteome</keyword>
<evidence type="ECO:0000259" key="3">
    <source>
        <dbReference type="Pfam" id="PF01895"/>
    </source>
</evidence>
<comment type="similarity">
    <text evidence="1 2">Belongs to the PhoU family.</text>
</comment>
<comment type="subunit">
    <text evidence="2">Homodimer.</text>
</comment>
<dbReference type="NCBIfam" id="TIGR02135">
    <property type="entry name" value="phoU_full"/>
    <property type="match status" value="1"/>
</dbReference>
<dbReference type="SUPFAM" id="SSF109755">
    <property type="entry name" value="PhoU-like"/>
    <property type="match status" value="1"/>
</dbReference>
<evidence type="ECO:0000313" key="5">
    <source>
        <dbReference type="Proteomes" id="UP001157911"/>
    </source>
</evidence>
<accession>A0ABY1NDR9</accession>
<evidence type="ECO:0000256" key="1">
    <source>
        <dbReference type="ARBA" id="ARBA00008107"/>
    </source>
</evidence>